<comment type="similarity">
    <text evidence="2">Belongs to the peptidase M16 family.</text>
</comment>
<dbReference type="GO" id="GO:0006627">
    <property type="term" value="P:protein processing involved in protein targeting to mitochondrion"/>
    <property type="evidence" value="ECO:0007669"/>
    <property type="project" value="TreeGrafter"/>
</dbReference>
<dbReference type="SUPFAM" id="SSF63411">
    <property type="entry name" value="LuxS/MPP-like metallohydrolase"/>
    <property type="match status" value="2"/>
</dbReference>
<organism evidence="5 6">
    <name type="scientific">Mycena citricolor</name>
    <dbReference type="NCBI Taxonomy" id="2018698"/>
    <lineage>
        <taxon>Eukaryota</taxon>
        <taxon>Fungi</taxon>
        <taxon>Dikarya</taxon>
        <taxon>Basidiomycota</taxon>
        <taxon>Agaricomycotina</taxon>
        <taxon>Agaricomycetes</taxon>
        <taxon>Agaricomycetidae</taxon>
        <taxon>Agaricales</taxon>
        <taxon>Marasmiineae</taxon>
        <taxon>Mycenaceae</taxon>
        <taxon>Mycena</taxon>
    </lineage>
</organism>
<evidence type="ECO:0000259" key="3">
    <source>
        <dbReference type="Pfam" id="PF00675"/>
    </source>
</evidence>
<proteinExistence type="inferred from homology"/>
<dbReference type="InterPro" id="IPR050361">
    <property type="entry name" value="MPP/UQCRC_Complex"/>
</dbReference>
<dbReference type="Pfam" id="PF05193">
    <property type="entry name" value="Peptidase_M16_C"/>
    <property type="match status" value="1"/>
</dbReference>
<dbReference type="AlphaFoldDB" id="A0AAD2Q672"/>
<dbReference type="Pfam" id="PF00675">
    <property type="entry name" value="Peptidase_M16"/>
    <property type="match status" value="1"/>
</dbReference>
<dbReference type="EMBL" id="CAVNYO010000440">
    <property type="protein sequence ID" value="CAK5280646.1"/>
    <property type="molecule type" value="Genomic_DNA"/>
</dbReference>
<dbReference type="GO" id="GO:0046872">
    <property type="term" value="F:metal ion binding"/>
    <property type="evidence" value="ECO:0007669"/>
    <property type="project" value="InterPro"/>
</dbReference>
<evidence type="ECO:0000256" key="2">
    <source>
        <dbReference type="ARBA" id="ARBA00007261"/>
    </source>
</evidence>
<evidence type="ECO:0000259" key="4">
    <source>
        <dbReference type="Pfam" id="PF05193"/>
    </source>
</evidence>
<dbReference type="InterPro" id="IPR007863">
    <property type="entry name" value="Peptidase_M16_C"/>
</dbReference>
<evidence type="ECO:0000256" key="1">
    <source>
        <dbReference type="ARBA" id="ARBA00002123"/>
    </source>
</evidence>
<sequence length="562" mass="61571">MEQSFEILGAERREETRTMSRVMCTAIGFQSNPTYSSPKKVMRRAGTVLARNRGNGLYQASRRRLNLDSTPDLGCRVTTLPNKIRVATEATPGHFSSVGLYVDAGSRLETPSTSGSSYFLDRMAFRATSTRSGDDMAAAVHSLGGQILCSSSREAIMYQSSHFHKGTPEAMSLIADTVLNASFLPEEIELQRDAARYEIREISSKPEQILPEILHAVAYGNTGLGNALMCPEEQVDRINGFTLRTFMKQWYRPERMVIAGAGMPHEELVELADKYFSSLKAADVSIPPPRPIVPQPLSSATSQPSVVHSLSRAASFLYPNSASDEQSLDITPPPSLSSSYQGGHRFIYDPESEFDHLYVAYEGGGIHDDDIYALATMQVLLGGGGSFSAGGPGKGMYSRLYTHILNYYPQVDHCQSFNHIYTDSSLFGLFATFVPGGERGGNSPTQILPHLVHQLSLLLHTPVPAAELSRAKNQLKSALMMALESQAVEVEDLGRQMLVHNRKIPIHEMTAKIDQLTPADIKTVADKVFGAQSGNKPTILCKGHEDVGSWKEIFDRYSVSSG</sequence>
<dbReference type="InterPro" id="IPR011765">
    <property type="entry name" value="Pept_M16_N"/>
</dbReference>
<dbReference type="Proteomes" id="UP001295794">
    <property type="component" value="Unassembled WGS sequence"/>
</dbReference>
<comment type="function">
    <text evidence="1">Substrate recognition and binding subunit of the essential mitochondrial processing protease (MPP), which cleaves the mitochondrial sequence off newly imported precursors proteins.</text>
</comment>
<evidence type="ECO:0000313" key="6">
    <source>
        <dbReference type="Proteomes" id="UP001295794"/>
    </source>
</evidence>
<reference evidence="5" key="1">
    <citation type="submission" date="2023-11" db="EMBL/GenBank/DDBJ databases">
        <authorList>
            <person name="De Vega J J."/>
            <person name="De Vega J J."/>
        </authorList>
    </citation>
    <scope>NUCLEOTIDE SEQUENCE</scope>
</reference>
<dbReference type="PANTHER" id="PTHR11851:SF49">
    <property type="entry name" value="MITOCHONDRIAL-PROCESSING PEPTIDASE SUBUNIT ALPHA"/>
    <property type="match status" value="1"/>
</dbReference>
<name>A0AAD2Q672_9AGAR</name>
<evidence type="ECO:0000313" key="5">
    <source>
        <dbReference type="EMBL" id="CAK5280646.1"/>
    </source>
</evidence>
<dbReference type="PANTHER" id="PTHR11851">
    <property type="entry name" value="METALLOPROTEASE"/>
    <property type="match status" value="1"/>
</dbReference>
<keyword evidence="6" id="KW-1185">Reference proteome</keyword>
<dbReference type="InterPro" id="IPR011249">
    <property type="entry name" value="Metalloenz_LuxS/M16"/>
</dbReference>
<dbReference type="GO" id="GO:0005739">
    <property type="term" value="C:mitochondrion"/>
    <property type="evidence" value="ECO:0007669"/>
    <property type="project" value="TreeGrafter"/>
</dbReference>
<feature type="domain" description="Peptidase M16 C-terminal" evidence="4">
    <location>
        <begin position="243"/>
        <end position="475"/>
    </location>
</feature>
<evidence type="ECO:0008006" key="7">
    <source>
        <dbReference type="Google" id="ProtNLM"/>
    </source>
</evidence>
<protein>
    <recommendedName>
        <fullName evidence="7">Mitochondrial processing peptidase</fullName>
    </recommendedName>
</protein>
<accession>A0AAD2Q672</accession>
<comment type="caution">
    <text evidence="5">The sequence shown here is derived from an EMBL/GenBank/DDBJ whole genome shotgun (WGS) entry which is preliminary data.</text>
</comment>
<feature type="domain" description="Peptidase M16 N-terminal" evidence="3">
    <location>
        <begin position="85"/>
        <end position="232"/>
    </location>
</feature>
<gene>
    <name evidence="5" type="ORF">MYCIT1_LOCUS31199</name>
</gene>
<dbReference type="Gene3D" id="3.30.830.10">
    <property type="entry name" value="Metalloenzyme, LuxS/M16 peptidase-like"/>
    <property type="match status" value="2"/>
</dbReference>